<evidence type="ECO:0008006" key="4">
    <source>
        <dbReference type="Google" id="ProtNLM"/>
    </source>
</evidence>
<keyword evidence="3" id="KW-1185">Reference proteome</keyword>
<accession>A0A223KVJ7</accession>
<dbReference type="EMBL" id="CP018866">
    <property type="protein sequence ID" value="AST93480.1"/>
    <property type="molecule type" value="Genomic_DNA"/>
</dbReference>
<keyword evidence="1" id="KW-1133">Transmembrane helix</keyword>
<keyword evidence="1" id="KW-0472">Membrane</keyword>
<feature type="transmembrane region" description="Helical" evidence="1">
    <location>
        <begin position="6"/>
        <end position="23"/>
    </location>
</feature>
<feature type="transmembrane region" description="Helical" evidence="1">
    <location>
        <begin position="244"/>
        <end position="266"/>
    </location>
</feature>
<dbReference type="Proteomes" id="UP000215224">
    <property type="component" value="Chromosome"/>
</dbReference>
<feature type="transmembrane region" description="Helical" evidence="1">
    <location>
        <begin position="396"/>
        <end position="421"/>
    </location>
</feature>
<feature type="transmembrane region" description="Helical" evidence="1">
    <location>
        <begin position="127"/>
        <end position="149"/>
    </location>
</feature>
<name>A0A223KVJ7_9BACI</name>
<feature type="transmembrane region" description="Helical" evidence="1">
    <location>
        <begin position="57"/>
        <end position="78"/>
    </location>
</feature>
<dbReference type="KEGG" id="bcoh:BC6307_20515"/>
<gene>
    <name evidence="2" type="ORF">BC6307_20515</name>
</gene>
<feature type="transmembrane region" description="Helical" evidence="1">
    <location>
        <begin position="272"/>
        <end position="292"/>
    </location>
</feature>
<proteinExistence type="predicted"/>
<evidence type="ECO:0000256" key="1">
    <source>
        <dbReference type="SAM" id="Phobius"/>
    </source>
</evidence>
<feature type="transmembrane region" description="Helical" evidence="1">
    <location>
        <begin position="90"/>
        <end position="107"/>
    </location>
</feature>
<protein>
    <recommendedName>
        <fullName evidence="4">Citrate transporter-like domain-containing protein</fullName>
    </recommendedName>
</protein>
<sequence length="453" mass="50871">MKRNSIFHYFYMIYGLLFVLFLINVFVESVVLTYIVGVFAVMIVPLAWYRASRLFKIIGALFFLTGASMSISSGIAWYEIPLQVTNTVPMLLFLSVLPWMAMAFRIGGYDERLSEMMHTDSNKLSSIYGKSLMTTYALLIFINMSAMYVSQNILKEKLKGVPQKIAESFVIQTTVRAFALAILWSPMEVIVGIAVDATGVSYFAYLPWLLLISFIAVTLDILISRRKYDRVLIEQEPISFSKKFIFKEISKLLVVLVLFLATIVVVNSLVDFNFMLTVALVIFPFAFLWSVAMREPSLFLKSGWRSWANHNNGIHNFFVLFITLAFFSEGFNSTSLPIMLQHSLNYVTGLPLLVLVLITVFYFVMAMIGVHPIATLAILIEVLNPLFAVWNPLSIGLVLIVSALSISASSPYGLIATLTAHHLKVNPYRITKANLAFSAMLSGISIIIGYLLL</sequence>
<feature type="transmembrane region" description="Helical" evidence="1">
    <location>
        <begin position="343"/>
        <end position="365"/>
    </location>
</feature>
<feature type="transmembrane region" description="Helical" evidence="1">
    <location>
        <begin position="30"/>
        <end position="51"/>
    </location>
</feature>
<feature type="transmembrane region" description="Helical" evidence="1">
    <location>
        <begin position="202"/>
        <end position="223"/>
    </location>
</feature>
<organism evidence="2 3">
    <name type="scientific">Sutcliffiella cohnii</name>
    <dbReference type="NCBI Taxonomy" id="33932"/>
    <lineage>
        <taxon>Bacteria</taxon>
        <taxon>Bacillati</taxon>
        <taxon>Bacillota</taxon>
        <taxon>Bacilli</taxon>
        <taxon>Bacillales</taxon>
        <taxon>Bacillaceae</taxon>
        <taxon>Sutcliffiella</taxon>
    </lineage>
</organism>
<dbReference type="RefSeq" id="WP_066420415.1">
    <property type="nucleotide sequence ID" value="NZ_CP018866.1"/>
</dbReference>
<feature type="transmembrane region" description="Helical" evidence="1">
    <location>
        <begin position="433"/>
        <end position="452"/>
    </location>
</feature>
<evidence type="ECO:0000313" key="3">
    <source>
        <dbReference type="Proteomes" id="UP000215224"/>
    </source>
</evidence>
<dbReference type="AlphaFoldDB" id="A0A223KVJ7"/>
<dbReference type="STRING" id="1314751.GCA_001591425_04237"/>
<keyword evidence="1" id="KW-0812">Transmembrane</keyword>
<feature type="transmembrane region" description="Helical" evidence="1">
    <location>
        <begin position="313"/>
        <end position="331"/>
    </location>
</feature>
<feature type="transmembrane region" description="Helical" evidence="1">
    <location>
        <begin position="372"/>
        <end position="390"/>
    </location>
</feature>
<evidence type="ECO:0000313" key="2">
    <source>
        <dbReference type="EMBL" id="AST93480.1"/>
    </source>
</evidence>
<reference evidence="2 3" key="1">
    <citation type="submission" date="2016-12" db="EMBL/GenBank/DDBJ databases">
        <title>The whole genome sequencing and assembly of Bacillus cohnii DSM 6307T strain.</title>
        <authorList>
            <person name="Lee Y.-J."/>
            <person name="Yi H."/>
            <person name="Bahn Y.-S."/>
            <person name="Kim J.F."/>
            <person name="Lee D.-W."/>
        </authorList>
    </citation>
    <scope>NUCLEOTIDE SEQUENCE [LARGE SCALE GENOMIC DNA]</scope>
    <source>
        <strain evidence="2 3">DSM 6307</strain>
    </source>
</reference>